<evidence type="ECO:0000313" key="5">
    <source>
        <dbReference type="Proteomes" id="UP000641454"/>
    </source>
</evidence>
<dbReference type="PANTHER" id="PTHR43072:SF23">
    <property type="entry name" value="UPF0039 PROTEIN C11D3.02C"/>
    <property type="match status" value="1"/>
</dbReference>
<comment type="caution">
    <text evidence="4">The sequence shown here is derived from an EMBL/GenBank/DDBJ whole genome shotgun (WGS) entry which is preliminary data.</text>
</comment>
<dbReference type="PIRSF" id="PIRSF037663">
    <property type="entry name" value="Acetyltransf_GNAT_prd"/>
    <property type="match status" value="1"/>
</dbReference>
<dbReference type="PROSITE" id="PS51186">
    <property type="entry name" value="GNAT"/>
    <property type="match status" value="1"/>
</dbReference>
<dbReference type="AlphaFoldDB" id="A0A923N110"/>
<dbReference type="EMBL" id="JACRUL010000036">
    <property type="protein sequence ID" value="MBC5845391.1"/>
    <property type="molecule type" value="Genomic_DNA"/>
</dbReference>
<dbReference type="PANTHER" id="PTHR43072">
    <property type="entry name" value="N-ACETYLTRANSFERASE"/>
    <property type="match status" value="1"/>
</dbReference>
<proteinExistence type="predicted"/>
<organism evidence="4 5">
    <name type="scientific">Flavobacterium muglaense</name>
    <dbReference type="NCBI Taxonomy" id="2764716"/>
    <lineage>
        <taxon>Bacteria</taxon>
        <taxon>Pseudomonadati</taxon>
        <taxon>Bacteroidota</taxon>
        <taxon>Flavobacteriia</taxon>
        <taxon>Flavobacteriales</taxon>
        <taxon>Flavobacteriaceae</taxon>
        <taxon>Flavobacterium</taxon>
    </lineage>
</organism>
<keyword evidence="2" id="KW-0012">Acyltransferase</keyword>
<evidence type="ECO:0000259" key="3">
    <source>
        <dbReference type="PROSITE" id="PS51186"/>
    </source>
</evidence>
<protein>
    <submittedName>
        <fullName evidence="4">N-acetyltransferase</fullName>
    </submittedName>
</protein>
<dbReference type="InterPro" id="IPR017255">
    <property type="entry name" value="AcTrfase_GNAT_prd"/>
</dbReference>
<dbReference type="RefSeq" id="WP_187019862.1">
    <property type="nucleotide sequence ID" value="NZ_JACRUK010000037.1"/>
</dbReference>
<feature type="domain" description="N-acetyltransferase" evidence="3">
    <location>
        <begin position="3"/>
        <end position="165"/>
    </location>
</feature>
<evidence type="ECO:0000256" key="1">
    <source>
        <dbReference type="ARBA" id="ARBA00022679"/>
    </source>
</evidence>
<sequence>MEIKLRAYKTEDTQAILEIINYNILNSTALYDYNIRTYEQQKAILDDKIAKNFPVIVAELDGVVTGFGMYSDFRFREAYKFTVEHSVYVNNDFHGKGIGKLLLVELIALAKKQGLHTMIAVIDAENQSSVDFHEKYGFKTVGIIKESGFKFDRWLHSVFMQLILE</sequence>
<dbReference type="SUPFAM" id="SSF55729">
    <property type="entry name" value="Acyl-CoA N-acyltransferases (Nat)"/>
    <property type="match status" value="1"/>
</dbReference>
<accession>A0A923N110</accession>
<dbReference type="Proteomes" id="UP000641454">
    <property type="component" value="Unassembled WGS sequence"/>
</dbReference>
<keyword evidence="1" id="KW-0808">Transferase</keyword>
<dbReference type="GO" id="GO:0016747">
    <property type="term" value="F:acyltransferase activity, transferring groups other than amino-acyl groups"/>
    <property type="evidence" value="ECO:0007669"/>
    <property type="project" value="InterPro"/>
</dbReference>
<name>A0A923N110_9FLAO</name>
<dbReference type="Pfam" id="PF00583">
    <property type="entry name" value="Acetyltransf_1"/>
    <property type="match status" value="1"/>
</dbReference>
<dbReference type="InterPro" id="IPR000182">
    <property type="entry name" value="GNAT_dom"/>
</dbReference>
<dbReference type="InterPro" id="IPR016181">
    <property type="entry name" value="Acyl_CoA_acyltransferase"/>
</dbReference>
<keyword evidence="5" id="KW-1185">Reference proteome</keyword>
<evidence type="ECO:0000313" key="4">
    <source>
        <dbReference type="EMBL" id="MBC5845391.1"/>
    </source>
</evidence>
<dbReference type="CDD" id="cd04301">
    <property type="entry name" value="NAT_SF"/>
    <property type="match status" value="1"/>
</dbReference>
<gene>
    <name evidence="4" type="ORF">H8R25_13205</name>
</gene>
<evidence type="ECO:0000256" key="2">
    <source>
        <dbReference type="ARBA" id="ARBA00023315"/>
    </source>
</evidence>
<dbReference type="Gene3D" id="3.40.630.30">
    <property type="match status" value="1"/>
</dbReference>
<reference evidence="4 5" key="1">
    <citation type="submission" date="2020-08" db="EMBL/GenBank/DDBJ databases">
        <title>Description of novel Flavobacterium F-392 isolate.</title>
        <authorList>
            <person name="Saticioglu I.B."/>
            <person name="Duman M."/>
            <person name="Altun S."/>
        </authorList>
    </citation>
    <scope>NUCLEOTIDE SEQUENCE [LARGE SCALE GENOMIC DNA]</scope>
    <source>
        <strain evidence="4 5">F-392</strain>
    </source>
</reference>